<dbReference type="EMBL" id="QRKB01000067">
    <property type="protein sequence ID" value="RHH75448.1"/>
    <property type="molecule type" value="Genomic_DNA"/>
</dbReference>
<evidence type="ECO:0000313" key="6">
    <source>
        <dbReference type="Proteomes" id="UP000283872"/>
    </source>
</evidence>
<organism evidence="5 7">
    <name type="scientific">Segatella copri</name>
    <dbReference type="NCBI Taxonomy" id="165179"/>
    <lineage>
        <taxon>Bacteria</taxon>
        <taxon>Pseudomonadati</taxon>
        <taxon>Bacteroidota</taxon>
        <taxon>Bacteroidia</taxon>
        <taxon>Bacteroidales</taxon>
        <taxon>Prevotellaceae</taxon>
        <taxon>Segatella</taxon>
    </lineage>
</organism>
<dbReference type="RefSeq" id="WP_117588232.1">
    <property type="nucleotide sequence ID" value="NZ_CP042464.1"/>
</dbReference>
<protein>
    <submittedName>
        <fullName evidence="5">Uncharacterized protein</fullName>
    </submittedName>
</protein>
<dbReference type="Proteomes" id="UP000283872">
    <property type="component" value="Unassembled WGS sequence"/>
</dbReference>
<sequence>MTTREDRDKAKSAREMLSKYFFSLSIATYTGAVMGTLASMLGLLKGTDLDSGVIGTVAIFVIGSILTVIFAFVGNKIIKGK</sequence>
<name>A0A174WXK3_9BACT</name>
<dbReference type="EMBL" id="QSCI01000173">
    <property type="protein sequence ID" value="RGX87523.1"/>
    <property type="molecule type" value="Genomic_DNA"/>
</dbReference>
<reference evidence="2" key="2">
    <citation type="submission" date="2022-11" db="EMBL/GenBank/DDBJ databases">
        <title>Genomic repertoires linked with pathogenic potency of arthritogenic Prevotella copri isolated from the gut of rheumatoid arthritis patients.</title>
        <authorList>
            <person name="Nii T."/>
            <person name="Maeda Y."/>
            <person name="Motooka D."/>
            <person name="Naito M."/>
            <person name="Matsumoto Y."/>
            <person name="Ogawa T."/>
            <person name="Oguro-Igashira E."/>
            <person name="Kishikawa T."/>
            <person name="Yamashita M."/>
            <person name="Koizumi S."/>
            <person name="Kurakawa T."/>
            <person name="Okumura R."/>
            <person name="Kayama H."/>
            <person name="Murakami M."/>
            <person name="Sakaguchi T."/>
            <person name="Das B."/>
            <person name="Nakamura S."/>
            <person name="Okada Y."/>
            <person name="Kumanogoh A."/>
            <person name="Takeda K."/>
        </authorList>
    </citation>
    <scope>NUCLEOTIDE SEQUENCE</scope>
    <source>
        <strain evidence="2">F3-75</strain>
    </source>
</reference>
<evidence type="ECO:0000313" key="2">
    <source>
        <dbReference type="EMBL" id="MCW4127080.1"/>
    </source>
</evidence>
<dbReference type="Proteomes" id="UP000284548">
    <property type="component" value="Unassembled WGS sequence"/>
</dbReference>
<dbReference type="AlphaFoldDB" id="A0A174WXK3"/>
<dbReference type="EMBL" id="JAPDVK010000001">
    <property type="protein sequence ID" value="MCW4127080.1"/>
    <property type="molecule type" value="Genomic_DNA"/>
</dbReference>
<evidence type="ECO:0000256" key="1">
    <source>
        <dbReference type="SAM" id="Phobius"/>
    </source>
</evidence>
<reference evidence="6 7" key="1">
    <citation type="submission" date="2018-08" db="EMBL/GenBank/DDBJ databases">
        <title>A genome reference for cultivated species of the human gut microbiota.</title>
        <authorList>
            <person name="Zou Y."/>
            <person name="Xue W."/>
            <person name="Luo G."/>
        </authorList>
    </citation>
    <scope>NUCLEOTIDE SEQUENCE [LARGE SCALE GENOMIC DNA]</scope>
    <source>
        <strain evidence="3 6">AF24-12</strain>
        <strain evidence="5 7">AM16-54</strain>
        <strain evidence="4 8">OF03-3</strain>
    </source>
</reference>
<dbReference type="EMBL" id="QRVA01000019">
    <property type="protein sequence ID" value="RGS15250.1"/>
    <property type="molecule type" value="Genomic_DNA"/>
</dbReference>
<evidence type="ECO:0000313" key="5">
    <source>
        <dbReference type="EMBL" id="RHH75448.1"/>
    </source>
</evidence>
<dbReference type="Proteomes" id="UP001209344">
    <property type="component" value="Unassembled WGS sequence"/>
</dbReference>
<evidence type="ECO:0000313" key="3">
    <source>
        <dbReference type="EMBL" id="RGS15250.1"/>
    </source>
</evidence>
<keyword evidence="1" id="KW-1133">Transmembrane helix</keyword>
<dbReference type="Proteomes" id="UP000285604">
    <property type="component" value="Unassembled WGS sequence"/>
</dbReference>
<keyword evidence="1" id="KW-0472">Membrane</keyword>
<feature type="transmembrane region" description="Helical" evidence="1">
    <location>
        <begin position="53"/>
        <end position="73"/>
    </location>
</feature>
<feature type="transmembrane region" description="Helical" evidence="1">
    <location>
        <begin position="20"/>
        <end position="41"/>
    </location>
</feature>
<comment type="caution">
    <text evidence="5">The sequence shown here is derived from an EMBL/GenBank/DDBJ whole genome shotgun (WGS) entry which is preliminary data.</text>
</comment>
<evidence type="ECO:0000313" key="4">
    <source>
        <dbReference type="EMBL" id="RGX87523.1"/>
    </source>
</evidence>
<keyword evidence="1" id="KW-0812">Transmembrane</keyword>
<gene>
    <name evidence="5" type="ORF">DW192_15275</name>
    <name evidence="3" type="ORF">DWY11_08955</name>
    <name evidence="4" type="ORF">DXA63_16625</name>
    <name evidence="2" type="ORF">ONT16_02120</name>
</gene>
<evidence type="ECO:0000313" key="8">
    <source>
        <dbReference type="Proteomes" id="UP000285604"/>
    </source>
</evidence>
<evidence type="ECO:0000313" key="7">
    <source>
        <dbReference type="Proteomes" id="UP000284548"/>
    </source>
</evidence>
<accession>A0A174WXK3</accession>
<proteinExistence type="predicted"/>